<dbReference type="InterPro" id="IPR000537">
    <property type="entry name" value="UbiA_prenyltransferase"/>
</dbReference>
<protein>
    <submittedName>
        <fullName evidence="7">UbiA prenyltransferase family protein</fullName>
    </submittedName>
</protein>
<feature type="transmembrane region" description="Helical" evidence="6">
    <location>
        <begin position="134"/>
        <end position="150"/>
    </location>
</feature>
<evidence type="ECO:0000256" key="5">
    <source>
        <dbReference type="ARBA" id="ARBA00023136"/>
    </source>
</evidence>
<feature type="transmembrane region" description="Helical" evidence="6">
    <location>
        <begin position="230"/>
        <end position="251"/>
    </location>
</feature>
<dbReference type="Pfam" id="PF01040">
    <property type="entry name" value="UbiA"/>
    <property type="match status" value="1"/>
</dbReference>
<gene>
    <name evidence="7" type="ORF">ACFS25_14565</name>
</gene>
<feature type="transmembrane region" description="Helical" evidence="6">
    <location>
        <begin position="107"/>
        <end position="128"/>
    </location>
</feature>
<keyword evidence="5 6" id="KW-0472">Membrane</keyword>
<dbReference type="InterPro" id="IPR044878">
    <property type="entry name" value="UbiA_sf"/>
</dbReference>
<evidence type="ECO:0000256" key="1">
    <source>
        <dbReference type="ARBA" id="ARBA00004141"/>
    </source>
</evidence>
<dbReference type="PANTHER" id="PTHR11048">
    <property type="entry name" value="PRENYLTRANSFERASES"/>
    <property type="match status" value="1"/>
</dbReference>
<dbReference type="InterPro" id="IPR039653">
    <property type="entry name" value="Prenyltransferase"/>
</dbReference>
<feature type="transmembrane region" description="Helical" evidence="6">
    <location>
        <begin position="263"/>
        <end position="280"/>
    </location>
</feature>
<evidence type="ECO:0000313" key="7">
    <source>
        <dbReference type="EMBL" id="MFD2935016.1"/>
    </source>
</evidence>
<accession>A0ABW6AHQ0</accession>
<comment type="subcellular location">
    <subcellularLocation>
        <location evidence="1">Membrane</location>
        <topology evidence="1">Multi-pass membrane protein</topology>
    </subcellularLocation>
</comment>
<organism evidence="7 8">
    <name type="scientific">Spirosoma flavum</name>
    <dbReference type="NCBI Taxonomy" id="2048557"/>
    <lineage>
        <taxon>Bacteria</taxon>
        <taxon>Pseudomonadati</taxon>
        <taxon>Bacteroidota</taxon>
        <taxon>Cytophagia</taxon>
        <taxon>Cytophagales</taxon>
        <taxon>Cytophagaceae</taxon>
        <taxon>Spirosoma</taxon>
    </lineage>
</organism>
<evidence type="ECO:0000256" key="4">
    <source>
        <dbReference type="ARBA" id="ARBA00022989"/>
    </source>
</evidence>
<evidence type="ECO:0000256" key="3">
    <source>
        <dbReference type="ARBA" id="ARBA00022692"/>
    </source>
</evidence>
<feature type="transmembrane region" description="Helical" evidence="6">
    <location>
        <begin position="157"/>
        <end position="176"/>
    </location>
</feature>
<dbReference type="EMBL" id="JBHUOM010000010">
    <property type="protein sequence ID" value="MFD2935016.1"/>
    <property type="molecule type" value="Genomic_DNA"/>
</dbReference>
<keyword evidence="4 6" id="KW-1133">Transmembrane helix</keyword>
<proteinExistence type="predicted"/>
<evidence type="ECO:0000313" key="8">
    <source>
        <dbReference type="Proteomes" id="UP001597512"/>
    </source>
</evidence>
<feature type="transmembrane region" description="Helical" evidence="6">
    <location>
        <begin position="63"/>
        <end position="82"/>
    </location>
</feature>
<keyword evidence="3 6" id="KW-0812">Transmembrane</keyword>
<sequence length="320" mass="37434">MQYYILFLTLKYDNMQNHIALIRHRYLNIQEYITLIRPKHWIKNLFIILPFFFGQQLHQLKNLEIYLVILAMCFMASAVYILNDWKDIEKDKIHPTKRSRPLASNSIKLHTAFILFFLLVITALSIGFYFNKTIGFLLLFYFVLNVCYSLKLKDFAIIDITIISIGFVIRIFIGGVAGNITISKWFVLMVYLLSLVLALGKRRDDLILQGKNESDSLLFRKSLNGYNVEFINFSVSSLSVIAIVCYIMYTFSYDLINRVHSEYIYLTIFPVIMGFIRYFQVIYVNNNTGSPTKLILSDGQLQFWVALWIISYTILTSIPF</sequence>
<evidence type="ECO:0000256" key="6">
    <source>
        <dbReference type="SAM" id="Phobius"/>
    </source>
</evidence>
<comment type="caution">
    <text evidence="7">The sequence shown here is derived from an EMBL/GenBank/DDBJ whole genome shotgun (WGS) entry which is preliminary data.</text>
</comment>
<dbReference type="Gene3D" id="1.10.357.140">
    <property type="entry name" value="UbiA prenyltransferase"/>
    <property type="match status" value="1"/>
</dbReference>
<keyword evidence="8" id="KW-1185">Reference proteome</keyword>
<name>A0ABW6AHQ0_9BACT</name>
<keyword evidence="2" id="KW-1003">Cell membrane</keyword>
<evidence type="ECO:0000256" key="2">
    <source>
        <dbReference type="ARBA" id="ARBA00022475"/>
    </source>
</evidence>
<feature type="transmembrane region" description="Helical" evidence="6">
    <location>
        <begin position="301"/>
        <end position="318"/>
    </location>
</feature>
<dbReference type="Proteomes" id="UP001597512">
    <property type="component" value="Unassembled WGS sequence"/>
</dbReference>
<dbReference type="PANTHER" id="PTHR11048:SF5">
    <property type="entry name" value="DECAPRENYL-PHOSPHATE PHOSPHORIBOSYLTRANSFERASE"/>
    <property type="match status" value="1"/>
</dbReference>
<reference evidence="8" key="1">
    <citation type="journal article" date="2019" name="Int. J. Syst. Evol. Microbiol.">
        <title>The Global Catalogue of Microorganisms (GCM) 10K type strain sequencing project: providing services to taxonomists for standard genome sequencing and annotation.</title>
        <authorList>
            <consortium name="The Broad Institute Genomics Platform"/>
            <consortium name="The Broad Institute Genome Sequencing Center for Infectious Disease"/>
            <person name="Wu L."/>
            <person name="Ma J."/>
        </authorList>
    </citation>
    <scope>NUCLEOTIDE SEQUENCE [LARGE SCALE GENOMIC DNA]</scope>
    <source>
        <strain evidence="8">KCTC 52490</strain>
    </source>
</reference>
<dbReference type="CDD" id="cd13963">
    <property type="entry name" value="PT_UbiA_2"/>
    <property type="match status" value="1"/>
</dbReference>
<feature type="transmembrane region" description="Helical" evidence="6">
    <location>
        <begin position="182"/>
        <end position="200"/>
    </location>
</feature>